<dbReference type="EMBL" id="MPTB01000002">
    <property type="protein sequence ID" value="OMD52996.1"/>
    <property type="molecule type" value="Genomic_DNA"/>
</dbReference>
<dbReference type="Pfam" id="PF08863">
    <property type="entry name" value="YolD"/>
    <property type="match status" value="1"/>
</dbReference>
<reference evidence="1 2" key="1">
    <citation type="submission" date="2016-10" db="EMBL/GenBank/DDBJ databases">
        <title>Paenibacillus species isolates.</title>
        <authorList>
            <person name="Beno S.M."/>
        </authorList>
    </citation>
    <scope>NUCLEOTIDE SEQUENCE [LARGE SCALE GENOMIC DNA]</scope>
    <source>
        <strain evidence="1 2">FSL H7-0744</strain>
    </source>
</reference>
<evidence type="ECO:0000313" key="2">
    <source>
        <dbReference type="Proteomes" id="UP000187412"/>
    </source>
</evidence>
<organism evidence="1 2">
    <name type="scientific">Paenibacillus borealis</name>
    <dbReference type="NCBI Taxonomy" id="160799"/>
    <lineage>
        <taxon>Bacteria</taxon>
        <taxon>Bacillati</taxon>
        <taxon>Bacillota</taxon>
        <taxon>Bacilli</taxon>
        <taxon>Bacillales</taxon>
        <taxon>Paenibacillaceae</taxon>
        <taxon>Paenibacillus</taxon>
    </lineage>
</organism>
<sequence>MTLGKKLKGNGLWESSRMMLPEHKSRIIRDERETLRTIKPILDEQKLEEIECTLALSLRAHVRVTVVLFDPFERKLLSGFVTSIHTHSREFKLQWAEEWKWVNVDDILEVYIV</sequence>
<dbReference type="InterPro" id="IPR014962">
    <property type="entry name" value="YolD"/>
</dbReference>
<name>A0ABX3HQ40_PAEBO</name>
<dbReference type="RefSeq" id="WP_038595306.1">
    <property type="nucleotide sequence ID" value="NZ_MPTB01000002.1"/>
</dbReference>
<proteinExistence type="predicted"/>
<gene>
    <name evidence="1" type="ORF">BSK56_01815</name>
</gene>
<protein>
    <recommendedName>
        <fullName evidence="3">YolD-like family protein</fullName>
    </recommendedName>
</protein>
<keyword evidence="2" id="KW-1185">Reference proteome</keyword>
<accession>A0ABX3HQ40</accession>
<comment type="caution">
    <text evidence="1">The sequence shown here is derived from an EMBL/GenBank/DDBJ whole genome shotgun (WGS) entry which is preliminary data.</text>
</comment>
<dbReference type="Proteomes" id="UP000187412">
    <property type="component" value="Unassembled WGS sequence"/>
</dbReference>
<evidence type="ECO:0000313" key="1">
    <source>
        <dbReference type="EMBL" id="OMD52996.1"/>
    </source>
</evidence>
<evidence type="ECO:0008006" key="3">
    <source>
        <dbReference type="Google" id="ProtNLM"/>
    </source>
</evidence>